<accession>A0A493TXD2</accession>
<dbReference type="AlphaFoldDB" id="A0A493TXD2"/>
<dbReference type="GO" id="GO:0030198">
    <property type="term" value="P:extracellular matrix organization"/>
    <property type="evidence" value="ECO:0007669"/>
    <property type="project" value="TreeGrafter"/>
</dbReference>
<dbReference type="Ensembl" id="ENSAPLT00000024412.1">
    <property type="protein sequence ID" value="ENSAPLP00000030548.1"/>
    <property type="gene ID" value="ENSAPLG00000030115.1"/>
</dbReference>
<dbReference type="GeneTree" id="ENSGT00940000165066"/>
<dbReference type="GO" id="GO:0031012">
    <property type="term" value="C:extracellular matrix"/>
    <property type="evidence" value="ECO:0007669"/>
    <property type="project" value="TreeGrafter"/>
</dbReference>
<evidence type="ECO:0000313" key="2">
    <source>
        <dbReference type="Ensembl" id="ENSAPLP00000030548.1"/>
    </source>
</evidence>
<dbReference type="Pfam" id="PF01391">
    <property type="entry name" value="Collagen"/>
    <property type="match status" value="1"/>
</dbReference>
<name>A0A493TXD2_ANAPP</name>
<evidence type="ECO:0000313" key="3">
    <source>
        <dbReference type="Proteomes" id="UP000016666"/>
    </source>
</evidence>
<dbReference type="PANTHER" id="PTHR24023:SF1112">
    <property type="entry name" value="COL_CUTICLE_N DOMAIN-CONTAINING PROTEIN-RELATED"/>
    <property type="match status" value="1"/>
</dbReference>
<proteinExistence type="predicted"/>
<organism evidence="2 3">
    <name type="scientific">Anas platyrhynchos platyrhynchos</name>
    <name type="common">Northern mallard</name>
    <dbReference type="NCBI Taxonomy" id="8840"/>
    <lineage>
        <taxon>Eukaryota</taxon>
        <taxon>Metazoa</taxon>
        <taxon>Chordata</taxon>
        <taxon>Craniata</taxon>
        <taxon>Vertebrata</taxon>
        <taxon>Euteleostomi</taxon>
        <taxon>Archelosauria</taxon>
        <taxon>Archosauria</taxon>
        <taxon>Dinosauria</taxon>
        <taxon>Saurischia</taxon>
        <taxon>Theropoda</taxon>
        <taxon>Coelurosauria</taxon>
        <taxon>Aves</taxon>
        <taxon>Neognathae</taxon>
        <taxon>Galloanserae</taxon>
        <taxon>Anseriformes</taxon>
        <taxon>Anatidae</taxon>
        <taxon>Anatinae</taxon>
        <taxon>Anas</taxon>
    </lineage>
</organism>
<reference evidence="2" key="3">
    <citation type="submission" date="2025-09" db="UniProtKB">
        <authorList>
            <consortium name="Ensembl"/>
        </authorList>
    </citation>
    <scope>IDENTIFICATION</scope>
</reference>
<dbReference type="InterPro" id="IPR008160">
    <property type="entry name" value="Collagen"/>
</dbReference>
<reference evidence="2" key="2">
    <citation type="submission" date="2025-08" db="UniProtKB">
        <authorList>
            <consortium name="Ensembl"/>
        </authorList>
    </citation>
    <scope>IDENTIFICATION</scope>
</reference>
<protein>
    <submittedName>
        <fullName evidence="2">Uncharacterized protein</fullName>
    </submittedName>
</protein>
<dbReference type="Proteomes" id="UP000016666">
    <property type="component" value="Chromosome 1"/>
</dbReference>
<evidence type="ECO:0000256" key="1">
    <source>
        <dbReference type="SAM" id="MobiDB-lite"/>
    </source>
</evidence>
<dbReference type="PANTHER" id="PTHR24023">
    <property type="entry name" value="COLLAGEN ALPHA"/>
    <property type="match status" value="1"/>
</dbReference>
<dbReference type="GO" id="GO:0005615">
    <property type="term" value="C:extracellular space"/>
    <property type="evidence" value="ECO:0007669"/>
    <property type="project" value="TreeGrafter"/>
</dbReference>
<feature type="region of interest" description="Disordered" evidence="1">
    <location>
        <begin position="33"/>
        <end position="79"/>
    </location>
</feature>
<dbReference type="GO" id="GO:0030020">
    <property type="term" value="F:extracellular matrix structural constituent conferring tensile strength"/>
    <property type="evidence" value="ECO:0007669"/>
    <property type="project" value="TreeGrafter"/>
</dbReference>
<sequence length="165" mass="17219">LHVCPLAKCKMIICAPQRKDICAKGDVGFPGSPGSPGIPGLKGEPGYAGPPGPKGNQGLPGLPGIAMEGPKGDRGPQGQPGLPGNYSSLVLISVNQYQAKAVLHRQLGIMSFFLTLKTLPSYFHVFSSELYLLLWGNHGCMFLCPGVSMSLKIAQCGLTLAGTLC</sequence>
<reference evidence="2 3" key="1">
    <citation type="submission" date="2017-10" db="EMBL/GenBank/DDBJ databases">
        <title>A new Pekin duck reference genome.</title>
        <authorList>
            <person name="Hou Z.-C."/>
            <person name="Zhou Z.-K."/>
            <person name="Zhu F."/>
            <person name="Hou S.-S."/>
        </authorList>
    </citation>
    <scope>NUCLEOTIDE SEQUENCE [LARGE SCALE GENOMIC DNA]</scope>
</reference>
<dbReference type="InterPro" id="IPR050149">
    <property type="entry name" value="Collagen_superfamily"/>
</dbReference>
<keyword evidence="3" id="KW-1185">Reference proteome</keyword>